<dbReference type="Proteomes" id="UP000256337">
    <property type="component" value="Unassembled WGS sequence"/>
</dbReference>
<evidence type="ECO:0000313" key="4">
    <source>
        <dbReference type="Proteomes" id="UP000256337"/>
    </source>
</evidence>
<dbReference type="AlphaFoldDB" id="A0AAX1RVU0"/>
<dbReference type="RefSeq" id="WP_115855723.1">
    <property type="nucleotide sequence ID" value="NZ_QKXL01000121.1"/>
</dbReference>
<comment type="caution">
    <text evidence="3">The sequence shown here is derived from an EMBL/GenBank/DDBJ whole genome shotgun (WGS) entry which is preliminary data.</text>
</comment>
<protein>
    <submittedName>
        <fullName evidence="3">Uncharacterized protein</fullName>
    </submittedName>
</protein>
<evidence type="ECO:0000313" key="3">
    <source>
        <dbReference type="EMBL" id="REI22013.1"/>
    </source>
</evidence>
<gene>
    <name evidence="3" type="ORF">DOS76_05910</name>
</gene>
<name>A0AAX1RVU0_9STAP</name>
<organism evidence="3 4">
    <name type="scientific">Staphylococcus felis</name>
    <dbReference type="NCBI Taxonomy" id="46127"/>
    <lineage>
        <taxon>Bacteria</taxon>
        <taxon>Bacillati</taxon>
        <taxon>Bacillota</taxon>
        <taxon>Bacilli</taxon>
        <taxon>Bacillales</taxon>
        <taxon>Staphylococcaceae</taxon>
        <taxon>Staphylococcus</taxon>
    </lineage>
</organism>
<proteinExistence type="predicted"/>
<accession>A0AAX1RVU0</accession>
<feature type="coiled-coil region" evidence="1">
    <location>
        <begin position="13"/>
        <end position="40"/>
    </location>
</feature>
<feature type="compositionally biased region" description="Acidic residues" evidence="2">
    <location>
        <begin position="57"/>
        <end position="74"/>
    </location>
</feature>
<keyword evidence="1" id="KW-0175">Coiled coil</keyword>
<evidence type="ECO:0000256" key="2">
    <source>
        <dbReference type="SAM" id="MobiDB-lite"/>
    </source>
</evidence>
<dbReference type="EMBL" id="QKYD01000100">
    <property type="protein sequence ID" value="REI22013.1"/>
    <property type="molecule type" value="Genomic_DNA"/>
</dbReference>
<reference evidence="3 4" key="1">
    <citation type="journal article" date="2018" name="Vet. Microbiol.">
        <title>Characterisation of Staphylococcus felis isolated from cats using whole genome sequencing.</title>
        <authorList>
            <person name="Worthing K."/>
            <person name="Pang S."/>
            <person name="Trott D.J."/>
            <person name="Abraham S."/>
            <person name="Coombs G.W."/>
            <person name="Jordan D."/>
            <person name="McIntyre L."/>
            <person name="Davies M.R."/>
            <person name="Norris J."/>
        </authorList>
    </citation>
    <scope>NUCLEOTIDE SEQUENCE [LARGE SCALE GENOMIC DNA]</scope>
    <source>
        <strain evidence="3 4">F25</strain>
    </source>
</reference>
<sequence length="74" mass="8776">MENEKMLITIERYDKLIGERAVYKQKVQELSEENLKLQIEASNKIPILHLNTQKSNDDEDDELLDDEEEELLDE</sequence>
<evidence type="ECO:0000256" key="1">
    <source>
        <dbReference type="SAM" id="Coils"/>
    </source>
</evidence>
<feature type="region of interest" description="Disordered" evidence="2">
    <location>
        <begin position="50"/>
        <end position="74"/>
    </location>
</feature>